<dbReference type="Pfam" id="PF00728">
    <property type="entry name" value="Glyco_hydro_20"/>
    <property type="match status" value="1"/>
</dbReference>
<evidence type="ECO:0000256" key="3">
    <source>
        <dbReference type="ARBA" id="ARBA00012663"/>
    </source>
</evidence>
<evidence type="ECO:0000256" key="6">
    <source>
        <dbReference type="PIRSR" id="PIRSR625705-1"/>
    </source>
</evidence>
<dbReference type="Pfam" id="PF02838">
    <property type="entry name" value="Glyco_hydro_20b"/>
    <property type="match status" value="1"/>
</dbReference>
<dbReference type="InterPro" id="IPR029018">
    <property type="entry name" value="Hex-like_dom2"/>
</dbReference>
<dbReference type="GO" id="GO:0016020">
    <property type="term" value="C:membrane"/>
    <property type="evidence" value="ECO:0007669"/>
    <property type="project" value="TreeGrafter"/>
</dbReference>
<dbReference type="Gene3D" id="3.30.379.10">
    <property type="entry name" value="Chitobiase/beta-hexosaminidase domain 2-like"/>
    <property type="match status" value="1"/>
</dbReference>
<dbReference type="CDD" id="cd06563">
    <property type="entry name" value="GH20_chitobiase-like"/>
    <property type="match status" value="1"/>
</dbReference>
<dbReference type="InterPro" id="IPR015882">
    <property type="entry name" value="HEX_bac_N"/>
</dbReference>
<keyword evidence="10" id="KW-1185">Reference proteome</keyword>
<dbReference type="InterPro" id="IPR026876">
    <property type="entry name" value="Fn3_assoc_repeat"/>
</dbReference>
<comment type="catalytic activity">
    <reaction evidence="1">
        <text>Hydrolysis of terminal non-reducing N-acetyl-D-hexosamine residues in N-acetyl-beta-D-hexosaminides.</text>
        <dbReference type="EC" id="3.2.1.52"/>
    </reaction>
</comment>
<evidence type="ECO:0000256" key="1">
    <source>
        <dbReference type="ARBA" id="ARBA00001231"/>
    </source>
</evidence>
<feature type="domain" description="Beta-hexosaminidase bacterial type N-terminal" evidence="8">
    <location>
        <begin position="16"/>
        <end position="150"/>
    </location>
</feature>
<dbReference type="PRINTS" id="PR00738">
    <property type="entry name" value="GLHYDRLASE20"/>
</dbReference>
<reference evidence="9 10" key="1">
    <citation type="submission" date="2021-05" db="EMBL/GenBank/DDBJ databases">
        <title>A Polyphasic approach of four new species of the genus Ohtaekwangia: Ohtaekwangia histidinii sp. nov., Ohtaekwangia cretensis sp. nov., Ohtaekwangia indiensis sp. nov., Ohtaekwangia reichenbachii sp. nov. from diverse environment.</title>
        <authorList>
            <person name="Octaviana S."/>
        </authorList>
    </citation>
    <scope>NUCLEOTIDE SEQUENCE [LARGE SCALE GENOMIC DNA]</scope>
    <source>
        <strain evidence="9 10">PWU4</strain>
    </source>
</reference>
<keyword evidence="4" id="KW-0378">Hydrolase</keyword>
<dbReference type="Gene3D" id="3.20.20.80">
    <property type="entry name" value="Glycosidases"/>
    <property type="match status" value="1"/>
</dbReference>
<dbReference type="Pfam" id="PF13287">
    <property type="entry name" value="Fn3_assoc"/>
    <property type="match status" value="1"/>
</dbReference>
<evidence type="ECO:0000256" key="2">
    <source>
        <dbReference type="ARBA" id="ARBA00006285"/>
    </source>
</evidence>
<dbReference type="PANTHER" id="PTHR22600">
    <property type="entry name" value="BETA-HEXOSAMINIDASE"/>
    <property type="match status" value="1"/>
</dbReference>
<evidence type="ECO:0000259" key="7">
    <source>
        <dbReference type="Pfam" id="PF00728"/>
    </source>
</evidence>
<dbReference type="GO" id="GO:0030203">
    <property type="term" value="P:glycosaminoglycan metabolic process"/>
    <property type="evidence" value="ECO:0007669"/>
    <property type="project" value="TreeGrafter"/>
</dbReference>
<dbReference type="GO" id="GO:0005975">
    <property type="term" value="P:carbohydrate metabolic process"/>
    <property type="evidence" value="ECO:0007669"/>
    <property type="project" value="InterPro"/>
</dbReference>
<dbReference type="EMBL" id="JAHESF010000017">
    <property type="protein sequence ID" value="MBT1698784.1"/>
    <property type="molecule type" value="Genomic_DNA"/>
</dbReference>
<dbReference type="InterPro" id="IPR017853">
    <property type="entry name" value="GH"/>
</dbReference>
<dbReference type="InterPro" id="IPR025705">
    <property type="entry name" value="Beta_hexosaminidase_sua/sub"/>
</dbReference>
<accession>A0AAP2GK87</accession>
<evidence type="ECO:0000313" key="10">
    <source>
        <dbReference type="Proteomes" id="UP001319200"/>
    </source>
</evidence>
<evidence type="ECO:0000256" key="4">
    <source>
        <dbReference type="ARBA" id="ARBA00022801"/>
    </source>
</evidence>
<protein>
    <recommendedName>
        <fullName evidence="3">beta-N-acetylhexosaminidase</fullName>
        <ecNumber evidence="3">3.2.1.52</ecNumber>
    </recommendedName>
</protein>
<dbReference type="SUPFAM" id="SSF55545">
    <property type="entry name" value="beta-N-acetylhexosaminidase-like domain"/>
    <property type="match status" value="1"/>
</dbReference>
<dbReference type="PANTHER" id="PTHR22600:SF57">
    <property type="entry name" value="BETA-N-ACETYLHEXOSAMINIDASE"/>
    <property type="match status" value="1"/>
</dbReference>
<dbReference type="SUPFAM" id="SSF51445">
    <property type="entry name" value="(Trans)glycosidases"/>
    <property type="match status" value="1"/>
</dbReference>
<sequence>MLLAFHSTMLNAQDVSLIPQPVSLQPGKGSFTLTASTVISVPAKQPEVQKAAAYFVNTLKPATGFTLKTAEASSAAGIQLTLYSKADPRIGQEGYTLTVDESKVTLGANTPAGLFYGVQTLVQMLPEQVEAKTASTQVKWQIPAVSIIDYPRFAWRGIMLDVSRHFFSKDYVKTYIDQLARYKFNRLHLHLTDDHGWRLEIKSLPKLTQVGAWRVPRTGTYGSHDAPRPGEKPTYGGFYTQDDIREIVQYAKDRYVEILPEIDVPGHSMAAIAAYPELCVTKDTTIKVNPGSKFSTWYGGGKFEMHIDNTLNPADEKVYDFLDKVFTEVAALFPFEYIHMGGDECYKGYWEKDAKVQAFMKKNNLKDGDALQNYLTKRVGQILTSKKKKLIGWDEILEGGDLAPGSAVMSWRGSKGGIEASHQKRPVVMSPAPHYYLDMMQGDASIEPPIYSSARLKDVYAFNILPAGIDSTFVLGGQGNLWTEQVASIPDVEYMTYPRAFAIAENMWSPRYKKNWNDFVTRVEDHFRRFDQAGVNYAPSFYDPIITIKKNKEGLLLIDLKSEVEGLDLYYSVDNSIPSRYHDKYQEPIVFPQGADMFRVIAYRDGKAIGRLISLKTEELEKRVRK</sequence>
<organism evidence="9 10">
    <name type="scientific">Chryseosolibacter histidini</name>
    <dbReference type="NCBI Taxonomy" id="2782349"/>
    <lineage>
        <taxon>Bacteria</taxon>
        <taxon>Pseudomonadati</taxon>
        <taxon>Bacteroidota</taxon>
        <taxon>Cytophagia</taxon>
        <taxon>Cytophagales</taxon>
        <taxon>Chryseotaleaceae</taxon>
        <taxon>Chryseosolibacter</taxon>
    </lineage>
</organism>
<keyword evidence="5" id="KW-0326">Glycosidase</keyword>
<comment type="caution">
    <text evidence="9">The sequence shown here is derived from an EMBL/GenBank/DDBJ whole genome shotgun (WGS) entry which is preliminary data.</text>
</comment>
<dbReference type="AlphaFoldDB" id="A0AAP2GK87"/>
<evidence type="ECO:0000313" key="9">
    <source>
        <dbReference type="EMBL" id="MBT1698784.1"/>
    </source>
</evidence>
<evidence type="ECO:0000259" key="8">
    <source>
        <dbReference type="Pfam" id="PF02838"/>
    </source>
</evidence>
<name>A0AAP2GK87_9BACT</name>
<dbReference type="Proteomes" id="UP001319200">
    <property type="component" value="Unassembled WGS sequence"/>
</dbReference>
<feature type="domain" description="Glycoside hydrolase family 20 catalytic" evidence="7">
    <location>
        <begin position="153"/>
        <end position="510"/>
    </location>
</feature>
<comment type="similarity">
    <text evidence="2">Belongs to the glycosyl hydrolase 20 family.</text>
</comment>
<gene>
    <name evidence="9" type="ORF">KK083_17965</name>
</gene>
<evidence type="ECO:0000256" key="5">
    <source>
        <dbReference type="ARBA" id="ARBA00023295"/>
    </source>
</evidence>
<dbReference type="InterPro" id="IPR015883">
    <property type="entry name" value="Glyco_hydro_20_cat"/>
</dbReference>
<dbReference type="EC" id="3.2.1.52" evidence="3"/>
<proteinExistence type="inferred from homology"/>
<dbReference type="GO" id="GO:0004563">
    <property type="term" value="F:beta-N-acetylhexosaminidase activity"/>
    <property type="evidence" value="ECO:0007669"/>
    <property type="project" value="UniProtKB-EC"/>
</dbReference>
<feature type="active site" description="Proton donor" evidence="6">
    <location>
        <position position="344"/>
    </location>
</feature>